<organism evidence="11 12">
    <name type="scientific">Papaver somniferum</name>
    <name type="common">Opium poppy</name>
    <dbReference type="NCBI Taxonomy" id="3469"/>
    <lineage>
        <taxon>Eukaryota</taxon>
        <taxon>Viridiplantae</taxon>
        <taxon>Streptophyta</taxon>
        <taxon>Embryophyta</taxon>
        <taxon>Tracheophyta</taxon>
        <taxon>Spermatophyta</taxon>
        <taxon>Magnoliopsida</taxon>
        <taxon>Ranunculales</taxon>
        <taxon>Papaveraceae</taxon>
        <taxon>Papaveroideae</taxon>
        <taxon>Papaver</taxon>
    </lineage>
</organism>
<keyword evidence="3 9" id="KW-0052">Apoplast</keyword>
<keyword evidence="6 7" id="KW-0464">Manganese</keyword>
<evidence type="ECO:0000256" key="2">
    <source>
        <dbReference type="ARBA" id="ARBA00007456"/>
    </source>
</evidence>
<dbReference type="GO" id="GO:0030145">
    <property type="term" value="F:manganese ion binding"/>
    <property type="evidence" value="ECO:0007669"/>
    <property type="project" value="UniProtKB-UniRule"/>
</dbReference>
<protein>
    <recommendedName>
        <fullName evidence="9">Germin-like protein</fullName>
    </recommendedName>
</protein>
<dbReference type="AlphaFoldDB" id="A0A4Y7JXP8"/>
<comment type="subcellular location">
    <subcellularLocation>
        <location evidence="1 9">Secreted</location>
        <location evidence="1 9">Extracellular space</location>
        <location evidence="1 9">Apoplast</location>
    </subcellularLocation>
</comment>
<evidence type="ECO:0000256" key="4">
    <source>
        <dbReference type="ARBA" id="ARBA00022525"/>
    </source>
</evidence>
<dbReference type="InterPro" id="IPR011051">
    <property type="entry name" value="RmlC_Cupin_sf"/>
</dbReference>
<dbReference type="Gene3D" id="2.60.120.10">
    <property type="entry name" value="Jelly Rolls"/>
    <property type="match status" value="1"/>
</dbReference>
<dbReference type="Pfam" id="PF00190">
    <property type="entry name" value="Cupin_1"/>
    <property type="match status" value="1"/>
</dbReference>
<dbReference type="OMA" id="INVRHEK"/>
<feature type="binding site" evidence="8">
    <location>
        <position position="67"/>
    </location>
    <ligand>
        <name>Mn(2+)</name>
        <dbReference type="ChEBI" id="CHEBI:29035"/>
    </ligand>
</feature>
<evidence type="ECO:0000313" key="12">
    <source>
        <dbReference type="Proteomes" id="UP000316621"/>
    </source>
</evidence>
<feature type="binding site" evidence="7">
    <location>
        <position position="47"/>
    </location>
    <ligand>
        <name>oxalate</name>
        <dbReference type="ChEBI" id="CHEBI:30623"/>
    </ligand>
</feature>
<name>A0A4Y7JXP8_PAPSO</name>
<keyword evidence="12" id="KW-1185">Reference proteome</keyword>
<feature type="binding site" evidence="7">
    <location>
        <position position="62"/>
    </location>
    <ligand>
        <name>oxalate</name>
        <dbReference type="ChEBI" id="CHEBI:30623"/>
    </ligand>
</feature>
<sequence length="167" mass="17851">MSKVTSNDFFYSGLMDEASTANPLGIGVRLGDVTTFPGLNTLGLSINLIELAAGGIVQIHTHPRASEANFVIKGEVLFGFVSTTSVLYAKVMKAGELSIIPRGLVHFAINVRHEKAVVISTFNSQLPGFASIPYNLFASNPTIPNDILAKNFQVGEAVIALIKSKFN</sequence>
<evidence type="ECO:0000256" key="7">
    <source>
        <dbReference type="PIRSR" id="PIRSR601929-1"/>
    </source>
</evidence>
<reference evidence="11 12" key="1">
    <citation type="journal article" date="2018" name="Science">
        <title>The opium poppy genome and morphinan production.</title>
        <authorList>
            <person name="Guo L."/>
            <person name="Winzer T."/>
            <person name="Yang X."/>
            <person name="Li Y."/>
            <person name="Ning Z."/>
            <person name="He Z."/>
            <person name="Teodor R."/>
            <person name="Lu Y."/>
            <person name="Bowser T.A."/>
            <person name="Graham I.A."/>
            <person name="Ye K."/>
        </authorList>
    </citation>
    <scope>NUCLEOTIDE SEQUENCE [LARGE SCALE GENOMIC DNA]</scope>
    <source>
        <strain evidence="12">cv. HN1</strain>
        <tissue evidence="11">Leaves</tissue>
    </source>
</reference>
<dbReference type="PANTHER" id="PTHR31238">
    <property type="entry name" value="GERMIN-LIKE PROTEIN SUBFAMILY 3 MEMBER 3"/>
    <property type="match status" value="1"/>
</dbReference>
<dbReference type="PRINTS" id="PR00325">
    <property type="entry name" value="GERMIN"/>
</dbReference>
<evidence type="ECO:0000256" key="8">
    <source>
        <dbReference type="PIRSR" id="PIRSR601929-2"/>
    </source>
</evidence>
<dbReference type="InterPro" id="IPR001929">
    <property type="entry name" value="Germin"/>
</dbReference>
<dbReference type="GO" id="GO:0048046">
    <property type="term" value="C:apoplast"/>
    <property type="evidence" value="ECO:0007669"/>
    <property type="project" value="UniProtKB-SubCell"/>
</dbReference>
<dbReference type="SUPFAM" id="SSF51182">
    <property type="entry name" value="RmlC-like cupins"/>
    <property type="match status" value="1"/>
</dbReference>
<comment type="similarity">
    <text evidence="2 9">Belongs to the germin family.</text>
</comment>
<evidence type="ECO:0000256" key="5">
    <source>
        <dbReference type="ARBA" id="ARBA00022723"/>
    </source>
</evidence>
<dbReference type="CDD" id="cd02241">
    <property type="entry name" value="cupin_OxOx"/>
    <property type="match status" value="1"/>
</dbReference>
<dbReference type="SMART" id="SM00835">
    <property type="entry name" value="Cupin_1"/>
    <property type="match status" value="1"/>
</dbReference>
<evidence type="ECO:0000256" key="3">
    <source>
        <dbReference type="ARBA" id="ARBA00022523"/>
    </source>
</evidence>
<feature type="binding site" evidence="8">
    <location>
        <position position="106"/>
    </location>
    <ligand>
        <name>Mn(2+)</name>
        <dbReference type="ChEBI" id="CHEBI:29035"/>
    </ligand>
</feature>
<accession>A0A4Y7JXP8</accession>
<evidence type="ECO:0000256" key="9">
    <source>
        <dbReference type="RuleBase" id="RU366015"/>
    </source>
</evidence>
<dbReference type="Gramene" id="RZC64548">
    <property type="protein sequence ID" value="RZC64548"/>
    <property type="gene ID" value="C5167_008244"/>
</dbReference>
<dbReference type="InterPro" id="IPR014710">
    <property type="entry name" value="RmlC-like_jellyroll"/>
</dbReference>
<feature type="binding site" evidence="7">
    <location>
        <position position="67"/>
    </location>
    <ligand>
        <name>oxalate</name>
        <dbReference type="ChEBI" id="CHEBI:30623"/>
    </ligand>
</feature>
<keyword evidence="4 9" id="KW-0964">Secreted</keyword>
<gene>
    <name evidence="11" type="ORF">C5167_008244</name>
</gene>
<evidence type="ECO:0000313" key="11">
    <source>
        <dbReference type="EMBL" id="RZC64548.1"/>
    </source>
</evidence>
<evidence type="ECO:0000256" key="1">
    <source>
        <dbReference type="ARBA" id="ARBA00004271"/>
    </source>
</evidence>
<feature type="domain" description="Cupin type-1" evidence="10">
    <location>
        <begin position="12"/>
        <end position="160"/>
    </location>
</feature>
<feature type="binding site" evidence="8">
    <location>
        <position position="62"/>
    </location>
    <ligand>
        <name>Mn(2+)</name>
        <dbReference type="ChEBI" id="CHEBI:29035"/>
    </ligand>
</feature>
<feature type="binding site" evidence="8">
    <location>
        <position position="60"/>
    </location>
    <ligand>
        <name>Mn(2+)</name>
        <dbReference type="ChEBI" id="CHEBI:29035"/>
    </ligand>
</feature>
<keyword evidence="5 7" id="KW-0479">Metal-binding</keyword>
<evidence type="ECO:0000259" key="10">
    <source>
        <dbReference type="SMART" id="SM00835"/>
    </source>
</evidence>
<dbReference type="InterPro" id="IPR006045">
    <property type="entry name" value="Cupin_1"/>
</dbReference>
<dbReference type="Proteomes" id="UP000316621">
    <property type="component" value="Chromosome 6"/>
</dbReference>
<proteinExistence type="inferred from homology"/>
<evidence type="ECO:0000256" key="6">
    <source>
        <dbReference type="ARBA" id="ARBA00023211"/>
    </source>
</evidence>
<dbReference type="EMBL" id="CM010720">
    <property type="protein sequence ID" value="RZC64548.1"/>
    <property type="molecule type" value="Genomic_DNA"/>
</dbReference>